<comment type="similarity">
    <text evidence="1">Belongs to the peptidase S1C family.</text>
</comment>
<evidence type="ECO:0000256" key="3">
    <source>
        <dbReference type="ARBA" id="ARBA00022801"/>
    </source>
</evidence>
<keyword evidence="5" id="KW-0472">Membrane</keyword>
<dbReference type="EMBL" id="AP012319">
    <property type="protein sequence ID" value="BAL91901.1"/>
    <property type="molecule type" value="Genomic_DNA"/>
</dbReference>
<evidence type="ECO:0000256" key="2">
    <source>
        <dbReference type="ARBA" id="ARBA00022670"/>
    </source>
</evidence>
<accession>I0HFW4</accession>
<protein>
    <submittedName>
        <fullName evidence="6">Putative trypsin-like serine protease</fullName>
    </submittedName>
</protein>
<keyword evidence="3" id="KW-0378">Hydrolase</keyword>
<dbReference type="eggNOG" id="COG0265">
    <property type="taxonomic scope" value="Bacteria"/>
</dbReference>
<proteinExistence type="inferred from homology"/>
<evidence type="ECO:0000256" key="5">
    <source>
        <dbReference type="SAM" id="Phobius"/>
    </source>
</evidence>
<evidence type="ECO:0000313" key="7">
    <source>
        <dbReference type="Proteomes" id="UP000007882"/>
    </source>
</evidence>
<dbReference type="AlphaFoldDB" id="I0HFW4"/>
<dbReference type="HOGENOM" id="CLU_020120_3_6_11"/>
<dbReference type="OrthoDB" id="9788136at2"/>
<dbReference type="STRING" id="512565.AMIS_66810"/>
<dbReference type="InterPro" id="IPR001940">
    <property type="entry name" value="Peptidase_S1C"/>
</dbReference>
<keyword evidence="2 6" id="KW-0645">Protease</keyword>
<dbReference type="SUPFAM" id="SSF50494">
    <property type="entry name" value="Trypsin-like serine proteases"/>
    <property type="match status" value="1"/>
</dbReference>
<keyword evidence="5" id="KW-0812">Transmembrane</keyword>
<dbReference type="InterPro" id="IPR043504">
    <property type="entry name" value="Peptidase_S1_PA_chymotrypsin"/>
</dbReference>
<dbReference type="KEGG" id="ams:AMIS_66810"/>
<gene>
    <name evidence="6" type="ordered locus">AMIS_66810</name>
</gene>
<evidence type="ECO:0000256" key="1">
    <source>
        <dbReference type="ARBA" id="ARBA00010541"/>
    </source>
</evidence>
<dbReference type="PATRIC" id="fig|512565.3.peg.6684"/>
<dbReference type="GO" id="GO:0004252">
    <property type="term" value="F:serine-type endopeptidase activity"/>
    <property type="evidence" value="ECO:0007669"/>
    <property type="project" value="InterPro"/>
</dbReference>
<keyword evidence="5" id="KW-1133">Transmembrane helix</keyword>
<organism evidence="6 7">
    <name type="scientific">Actinoplanes missouriensis (strain ATCC 14538 / DSM 43046 / CBS 188.64 / JCM 3121 / NBRC 102363 / NCIMB 12654 / NRRL B-3342 / UNCC 431)</name>
    <dbReference type="NCBI Taxonomy" id="512565"/>
    <lineage>
        <taxon>Bacteria</taxon>
        <taxon>Bacillati</taxon>
        <taxon>Actinomycetota</taxon>
        <taxon>Actinomycetes</taxon>
        <taxon>Micromonosporales</taxon>
        <taxon>Micromonosporaceae</taxon>
        <taxon>Actinoplanes</taxon>
    </lineage>
</organism>
<dbReference type="InterPro" id="IPR009003">
    <property type="entry name" value="Peptidase_S1_PA"/>
</dbReference>
<dbReference type="GO" id="GO:0006508">
    <property type="term" value="P:proteolysis"/>
    <property type="evidence" value="ECO:0007669"/>
    <property type="project" value="UniProtKB-KW"/>
</dbReference>
<feature type="region of interest" description="Disordered" evidence="4">
    <location>
        <begin position="1"/>
        <end position="38"/>
    </location>
</feature>
<keyword evidence="7" id="KW-1185">Reference proteome</keyword>
<feature type="compositionally biased region" description="Basic and acidic residues" evidence="4">
    <location>
        <begin position="7"/>
        <end position="23"/>
    </location>
</feature>
<dbReference type="PANTHER" id="PTHR43343">
    <property type="entry name" value="PEPTIDASE S12"/>
    <property type="match status" value="1"/>
</dbReference>
<evidence type="ECO:0000313" key="6">
    <source>
        <dbReference type="EMBL" id="BAL91901.1"/>
    </source>
</evidence>
<dbReference type="PANTHER" id="PTHR43343:SF3">
    <property type="entry name" value="PROTEASE DO-LIKE 8, CHLOROPLASTIC"/>
    <property type="match status" value="1"/>
</dbReference>
<name>I0HFW4_ACTM4</name>
<dbReference type="PRINTS" id="PR00834">
    <property type="entry name" value="PROTEASES2C"/>
</dbReference>
<dbReference type="Pfam" id="PF13365">
    <property type="entry name" value="Trypsin_2"/>
    <property type="match status" value="1"/>
</dbReference>
<reference evidence="6 7" key="1">
    <citation type="submission" date="2012-02" db="EMBL/GenBank/DDBJ databases">
        <title>Complete genome sequence of Actinoplanes missouriensis 431 (= NBRC 102363).</title>
        <authorList>
            <person name="Ohnishi Y."/>
            <person name="Ishikawa J."/>
            <person name="Sekine M."/>
            <person name="Hosoyama A."/>
            <person name="Harada T."/>
            <person name="Narita H."/>
            <person name="Hata T."/>
            <person name="Konno Y."/>
            <person name="Tutikane K."/>
            <person name="Fujita N."/>
            <person name="Horinouchi S."/>
            <person name="Hayakawa M."/>
        </authorList>
    </citation>
    <scope>NUCLEOTIDE SEQUENCE [LARGE SCALE GENOMIC DNA]</scope>
    <source>
        <strain evidence="7">ATCC 14538 / DSM 43046 / CBS 188.64 / JCM 3121 / NBRC 102363 / NCIMB 12654 / NRRL B-3342 / UNCC 431</strain>
    </source>
</reference>
<dbReference type="Gene3D" id="2.40.10.10">
    <property type="entry name" value="Trypsin-like serine proteases"/>
    <property type="match status" value="2"/>
</dbReference>
<dbReference type="Proteomes" id="UP000007882">
    <property type="component" value="Chromosome"/>
</dbReference>
<evidence type="ECO:0000256" key="4">
    <source>
        <dbReference type="SAM" id="MobiDB-lite"/>
    </source>
</evidence>
<dbReference type="InterPro" id="IPR051201">
    <property type="entry name" value="Chloro_Bact_Ser_Proteases"/>
</dbReference>
<sequence length="297" mass="29898">MTVLRPEGNDPTRGEPARTEKPDSAPTQEESEKRAARWNTPERRRMVLLGAALVWAVAITAFVLVPDRGETGDRAAAAPSASPSASAAPLTVAEVSQALTPSVVLIETTGHDAQDRLEAGSGTGVIANADGTILTALHVVDGAESIRVTYADGTRADARIASESAEQDIATITPGKLPETLVPAVLGGGVAVGDDVVAIGNPLGLTWSTSSGVVSGLDRKLDRDRSADIAGLIQFDAAVNPGNSGGPLINTRGQVVGIVVALANPTDAGTFIGIGFAVPIGAALGGGGEGDGQAPPL</sequence>
<feature type="transmembrane region" description="Helical" evidence="5">
    <location>
        <begin position="46"/>
        <end position="65"/>
    </location>
</feature>